<name>A0AAD4KWQ0_9EURO</name>
<protein>
    <recommendedName>
        <fullName evidence="2">SPIN90/Ldb17 leucine-rich domain-containing protein</fullName>
    </recommendedName>
</protein>
<dbReference type="GO" id="GO:0006897">
    <property type="term" value="P:endocytosis"/>
    <property type="evidence" value="ECO:0007669"/>
    <property type="project" value="TreeGrafter"/>
</dbReference>
<feature type="compositionally biased region" description="Polar residues" evidence="1">
    <location>
        <begin position="418"/>
        <end position="436"/>
    </location>
</feature>
<comment type="caution">
    <text evidence="3">The sequence shown here is derived from an EMBL/GenBank/DDBJ whole genome shotgun (WGS) entry which is preliminary data.</text>
</comment>
<dbReference type="GO" id="GO:0051666">
    <property type="term" value="P:actin cortical patch localization"/>
    <property type="evidence" value="ECO:0007669"/>
    <property type="project" value="TreeGrafter"/>
</dbReference>
<dbReference type="PANTHER" id="PTHR13357:SF1">
    <property type="entry name" value="NCK-INTERACTING PROTEIN WITH SH3 DOMAIN"/>
    <property type="match status" value="1"/>
</dbReference>
<dbReference type="GO" id="GO:0000147">
    <property type="term" value="P:actin cortical patch assembly"/>
    <property type="evidence" value="ECO:0007669"/>
    <property type="project" value="TreeGrafter"/>
</dbReference>
<dbReference type="InterPro" id="IPR030125">
    <property type="entry name" value="SPIN90/Ldb17"/>
</dbReference>
<dbReference type="EMBL" id="JAJTJA010000003">
    <property type="protein sequence ID" value="KAH8701859.1"/>
    <property type="molecule type" value="Genomic_DNA"/>
</dbReference>
<proteinExistence type="predicted"/>
<feature type="domain" description="SPIN90/Ldb17 leucine-rich" evidence="2">
    <location>
        <begin position="190"/>
        <end position="332"/>
    </location>
</feature>
<feature type="compositionally biased region" description="Low complexity" evidence="1">
    <location>
        <begin position="437"/>
        <end position="449"/>
    </location>
</feature>
<evidence type="ECO:0000313" key="3">
    <source>
        <dbReference type="EMBL" id="KAH8701859.1"/>
    </source>
</evidence>
<dbReference type="GeneID" id="70248225"/>
<dbReference type="InterPro" id="IPR018556">
    <property type="entry name" value="SPIN90/Ldb17_LRD"/>
</dbReference>
<reference evidence="3" key="1">
    <citation type="submission" date="2021-12" db="EMBL/GenBank/DDBJ databases">
        <title>Convergent genome expansion in fungi linked to evolution of root-endophyte symbiosis.</title>
        <authorList>
            <consortium name="DOE Joint Genome Institute"/>
            <person name="Ke Y.-H."/>
            <person name="Bonito G."/>
            <person name="Liao H.-L."/>
            <person name="Looney B."/>
            <person name="Rojas-Flechas A."/>
            <person name="Nash J."/>
            <person name="Hameed K."/>
            <person name="Schadt C."/>
            <person name="Martin F."/>
            <person name="Crous P.W."/>
            <person name="Miettinen O."/>
            <person name="Magnuson J.K."/>
            <person name="Labbe J."/>
            <person name="Jacobson D."/>
            <person name="Doktycz M.J."/>
            <person name="Veneault-Fourrey C."/>
            <person name="Kuo A."/>
            <person name="Mondo S."/>
            <person name="Calhoun S."/>
            <person name="Riley R."/>
            <person name="Ohm R."/>
            <person name="LaButti K."/>
            <person name="Andreopoulos B."/>
            <person name="Pangilinan J."/>
            <person name="Nolan M."/>
            <person name="Tritt A."/>
            <person name="Clum A."/>
            <person name="Lipzen A."/>
            <person name="Daum C."/>
            <person name="Barry K."/>
            <person name="Grigoriev I.V."/>
            <person name="Vilgalys R."/>
        </authorList>
    </citation>
    <scope>NUCLEOTIDE SEQUENCE</scope>
    <source>
        <strain evidence="3">PMI_201</strain>
    </source>
</reference>
<gene>
    <name evidence="3" type="ORF">BGW36DRAFT_394652</name>
</gene>
<dbReference type="GO" id="GO:0030479">
    <property type="term" value="C:actin cortical patch"/>
    <property type="evidence" value="ECO:0007669"/>
    <property type="project" value="TreeGrafter"/>
</dbReference>
<dbReference type="Pfam" id="PF09431">
    <property type="entry name" value="SPIN90_LRD"/>
    <property type="match status" value="1"/>
</dbReference>
<organism evidence="3 4">
    <name type="scientific">Talaromyces proteolyticus</name>
    <dbReference type="NCBI Taxonomy" id="1131652"/>
    <lineage>
        <taxon>Eukaryota</taxon>
        <taxon>Fungi</taxon>
        <taxon>Dikarya</taxon>
        <taxon>Ascomycota</taxon>
        <taxon>Pezizomycotina</taxon>
        <taxon>Eurotiomycetes</taxon>
        <taxon>Eurotiomycetidae</taxon>
        <taxon>Eurotiales</taxon>
        <taxon>Trichocomaceae</taxon>
        <taxon>Talaromyces</taxon>
        <taxon>Talaromyces sect. Bacilispori</taxon>
    </lineage>
</organism>
<dbReference type="InterPro" id="IPR016024">
    <property type="entry name" value="ARM-type_fold"/>
</dbReference>
<sequence>MDLEEGSYNLENEQQFWDQLDDILSKPYDSHELIDNALRDYLGFSARFKRQFLNGEYDVSRCSYKLFSSNLFAQHADYIRRQIIYSLLQEDDSDALHFMAAFLLFDGRHNDTTLQLMNDEGCFPRLLELIRSQDPAIDDDGAGLHRHLMDLLYEMSRIQRIKIEDLVLVEDDFVKYLFEIIEGLSNDANDPYHYPVIRILLVLNEQFMVSAHDPDLGASSNPPTNKVIKILAMHGNFYKTFGENIILLLNREGETSLQLLTLKLLYLIFTTPSTYEYFYTNDLRVLVDILIRNLLDLPEDAVALRHTYLRVFYPLLSHTQLKYAPHYKRDEIMRTLGILIHSQFDGAEDDYEKILHFAEADDTTKRLVTRCGQVEWLRGPEPESISESPQDEESPSDTNIGVPIIYTDSASERNASIATSPISQDSITPSSPTKVNSKSPSMPSSIPKGPKGKLGMQLEPASSSALSFVEVAAQNEKPGVMTPSRRDTKSSDHSIESILAVRTKQKPELPKARRWRGRRACEEDEGGGGGGGGGEKHALESEEKTTAASNERRASTEESFSPSAPAARSTSRSAPALPPPRRSFNHTSTTVAAPAVVDNHSAKLSVKPEPPKTRRWRHGAKPPAEPSMAEEVEKA</sequence>
<feature type="compositionally biased region" description="Basic and acidic residues" evidence="1">
    <location>
        <begin position="484"/>
        <end position="495"/>
    </location>
</feature>
<evidence type="ECO:0000313" key="4">
    <source>
        <dbReference type="Proteomes" id="UP001201262"/>
    </source>
</evidence>
<dbReference type="PANTHER" id="PTHR13357">
    <property type="entry name" value="SH3 ADAPTER PROTEIN SPIN90 NCK INTERACTING PROTEIN WITH SH3 DOMAIN"/>
    <property type="match status" value="1"/>
</dbReference>
<feature type="compositionally biased region" description="Low complexity" evidence="1">
    <location>
        <begin position="557"/>
        <end position="575"/>
    </location>
</feature>
<dbReference type="GO" id="GO:0071933">
    <property type="term" value="F:Arp2/3 complex binding"/>
    <property type="evidence" value="ECO:0007669"/>
    <property type="project" value="TreeGrafter"/>
</dbReference>
<accession>A0AAD4KWQ0</accession>
<dbReference type="SUPFAM" id="SSF48371">
    <property type="entry name" value="ARM repeat"/>
    <property type="match status" value="1"/>
</dbReference>
<feature type="region of interest" description="Disordered" evidence="1">
    <location>
        <begin position="418"/>
        <end position="635"/>
    </location>
</feature>
<evidence type="ECO:0000256" key="1">
    <source>
        <dbReference type="SAM" id="MobiDB-lite"/>
    </source>
</evidence>
<evidence type="ECO:0000259" key="2">
    <source>
        <dbReference type="Pfam" id="PF09431"/>
    </source>
</evidence>
<dbReference type="RefSeq" id="XP_046075235.1">
    <property type="nucleotide sequence ID" value="XM_046217938.1"/>
</dbReference>
<dbReference type="AlphaFoldDB" id="A0AAD4KWQ0"/>
<keyword evidence="4" id="KW-1185">Reference proteome</keyword>
<dbReference type="Proteomes" id="UP001201262">
    <property type="component" value="Unassembled WGS sequence"/>
</dbReference>
<feature type="compositionally biased region" description="Basic and acidic residues" evidence="1">
    <location>
        <begin position="534"/>
        <end position="556"/>
    </location>
</feature>
<feature type="region of interest" description="Disordered" evidence="1">
    <location>
        <begin position="378"/>
        <end position="402"/>
    </location>
</feature>